<reference evidence="2" key="5">
    <citation type="submission" date="2025-09" db="UniProtKB">
        <authorList>
            <consortium name="Ensembl"/>
        </authorList>
    </citation>
    <scope>IDENTIFICATION</scope>
</reference>
<feature type="compositionally biased region" description="Basic and acidic residues" evidence="1">
    <location>
        <begin position="92"/>
        <end position="102"/>
    </location>
</feature>
<protein>
    <submittedName>
        <fullName evidence="2">Cytokine dependent hematopoietic cell linker</fullName>
    </submittedName>
</protein>
<dbReference type="Proteomes" id="UP000472240">
    <property type="component" value="Chromosome 5"/>
</dbReference>
<dbReference type="AlphaFoldDB" id="A0A671DZS0"/>
<sequence length="169" mass="19348">INEPLLDCERNSAAVLDEAERHRDDDYEDPELPVAEAWRSMKILPARPIKESEYADTRYFKTKVDPPLSFNVKTSIPTERPTWNTWMRLEEVDKSTPKDIRSQHIKGNKPTKGNKTPLPTPRPPVSLPKKYQPLPPEPESSRPASPQRHTLPEVQRGARQISLKNLGEP</sequence>
<dbReference type="Ensembl" id="ENSRFET00010006993.1">
    <property type="protein sequence ID" value="ENSRFEP00010006380.1"/>
    <property type="gene ID" value="ENSRFEG00010004296.1"/>
</dbReference>
<reference evidence="3" key="3">
    <citation type="submission" date="2018-12" db="EMBL/GenBank/DDBJ databases">
        <title>G10K-VGP greater horseshoe bat female genome, primary haplotype.</title>
        <authorList>
            <person name="Teeling E."/>
            <person name="Myers G."/>
            <person name="Vernes S."/>
            <person name="Pippel M."/>
            <person name="Winkler S."/>
            <person name="Fedrigo O."/>
            <person name="Rhie A."/>
            <person name="Koren S."/>
            <person name="Phillippy A."/>
            <person name="Lewin H."/>
            <person name="Damas J."/>
            <person name="Howe K."/>
            <person name="Mountcastle J."/>
            <person name="Jarvis E.D."/>
        </authorList>
    </citation>
    <scope>NUCLEOTIDE SEQUENCE [LARGE SCALE GENOMIC DNA]</scope>
</reference>
<dbReference type="GeneTree" id="ENSGT00940000161846"/>
<evidence type="ECO:0000313" key="2">
    <source>
        <dbReference type="Ensembl" id="ENSRFEP00010006380.1"/>
    </source>
</evidence>
<evidence type="ECO:0000256" key="1">
    <source>
        <dbReference type="SAM" id="MobiDB-lite"/>
    </source>
</evidence>
<gene>
    <name evidence="2" type="primary">CLNK</name>
</gene>
<organism evidence="2 3">
    <name type="scientific">Rhinolophus ferrumequinum</name>
    <name type="common">Greater horseshoe bat</name>
    <dbReference type="NCBI Taxonomy" id="59479"/>
    <lineage>
        <taxon>Eukaryota</taxon>
        <taxon>Metazoa</taxon>
        <taxon>Chordata</taxon>
        <taxon>Craniata</taxon>
        <taxon>Vertebrata</taxon>
        <taxon>Euteleostomi</taxon>
        <taxon>Mammalia</taxon>
        <taxon>Eutheria</taxon>
        <taxon>Laurasiatheria</taxon>
        <taxon>Chiroptera</taxon>
        <taxon>Yinpterochiroptera</taxon>
        <taxon>Rhinolophoidea</taxon>
        <taxon>Rhinolophidae</taxon>
        <taxon>Rhinolophinae</taxon>
        <taxon>Rhinolophus</taxon>
    </lineage>
</organism>
<reference evidence="2" key="4">
    <citation type="submission" date="2025-08" db="UniProtKB">
        <authorList>
            <consortium name="Ensembl"/>
        </authorList>
    </citation>
    <scope>IDENTIFICATION</scope>
</reference>
<evidence type="ECO:0000313" key="3">
    <source>
        <dbReference type="Proteomes" id="UP000472240"/>
    </source>
</evidence>
<reference evidence="2 3" key="2">
    <citation type="journal article" date="2018" name="Annu Rev Anim Biosci">
        <title>Bat Biology, Genomes, and the Bat1K Project: To Generate Chromosome-Level Genomes for All Living Bat Species.</title>
        <authorList>
            <person name="Teeling E.C."/>
            <person name="Vernes S.C."/>
            <person name="Davalos L.M."/>
            <person name="Ray D.A."/>
            <person name="Gilbert M.T.P."/>
            <person name="Myers E."/>
        </authorList>
    </citation>
    <scope>NUCLEOTIDE SEQUENCE</scope>
</reference>
<accession>A0A671DZS0</accession>
<keyword evidence="3" id="KW-1185">Reference proteome</keyword>
<reference evidence="2 3" key="1">
    <citation type="journal article" date="2015" name="Annu Rev Anim Biosci">
        <title>The Genome 10K Project: a way forward.</title>
        <authorList>
            <person name="Koepfli K.P."/>
            <person name="Paten B."/>
            <person name="O'Brien S.J."/>
            <person name="Koepfli K.P."/>
            <person name="Paten B."/>
            <person name="Antunes A."/>
            <person name="Belov K."/>
            <person name="Bustamante C."/>
            <person name="Castoe T.A."/>
            <person name="Clawson H."/>
            <person name="Crawford A.J."/>
            <person name="Diekhans M."/>
            <person name="Distel D."/>
            <person name="Durbin R."/>
            <person name="Earl D."/>
            <person name="Fujita M.K."/>
            <person name="Gamble T."/>
            <person name="Georges A."/>
            <person name="Gemmell N."/>
            <person name="Gilbert M.T."/>
            <person name="Graves J.M."/>
            <person name="Green R.E."/>
            <person name="Hickey G."/>
            <person name="Jarvis E.D."/>
            <person name="Johnson W."/>
            <person name="Komissarov A."/>
            <person name="Korf I."/>
            <person name="Kuhn R."/>
            <person name="Larkin D.M."/>
            <person name="Lewin H."/>
            <person name="Lopez J.V."/>
            <person name="Ma J."/>
            <person name="Marques-Bonet T."/>
            <person name="Miller W."/>
            <person name="Murphy R."/>
            <person name="Pevzner P."/>
            <person name="Shapiro B."/>
            <person name="Steiner C."/>
            <person name="Tamazian G."/>
            <person name="Venkatesh B."/>
            <person name="Wang J."/>
            <person name="Wayne R."/>
            <person name="Wiley E."/>
            <person name="Yang H."/>
            <person name="Zhang G."/>
            <person name="Haussler D."/>
            <person name="Ryder O."/>
            <person name="O'Brien S.J."/>
        </authorList>
    </citation>
    <scope>NUCLEOTIDE SEQUENCE</scope>
</reference>
<proteinExistence type="predicted"/>
<name>A0A671DZS0_RHIFE</name>
<feature type="region of interest" description="Disordered" evidence="1">
    <location>
        <begin position="92"/>
        <end position="169"/>
    </location>
</feature>